<dbReference type="PANTHER" id="PTHR11774:SF6">
    <property type="entry name" value="PROTEIN FARNESYLTRANSFERASE SUBUNIT BETA"/>
    <property type="match status" value="1"/>
</dbReference>
<feature type="domain" description="Prenyltransferase alpha-alpha toroid" evidence="10">
    <location>
        <begin position="92"/>
        <end position="459"/>
    </location>
</feature>
<dbReference type="EC" id="2.5.1.58" evidence="2 9"/>
<dbReference type="AlphaFoldDB" id="A0A6A6H7R8"/>
<sequence length="479" mass="52185">MSPTAPNYRRHNDSADASFEIELIRELAVDQTKAAFAVPALFTNPPPIQDGLETQTSKARSDTMQKCLPFLLNDDTSDSPIPKQNSFGIPSLRKKDHVNFLHGNLADFPAPFVAMDASRPWLFYWSLAGLSFLGEDVSEYRERLVQTVKPLQNATGGFGGGHGQLSHIASSYACVLSLAIVGGKEALELVDRKAMWQWLGSVKQRDGGFQVTHGGEEDMRGAYCAMTIISLLNLPLALPSGSPARVKGDETFLTGLMGWISHCQSFEGGIGAAPGNEAHGGYAFCALACLCIIGEPHETINRCLDVPLLLSWLSAQQTTPEGGFAGRTNKLVDACYSHWIGGCWALLEAAMRGANQSSSECLPPGSLWSREGLTRYLLCCCQAKSGGLRDKPGARPDAYHTCYSLAGLNAAQNHYYYSPDTKGNPAPLSASFNWRVDATKEEGVPFDEDDRIRLVHPVYVLPWGTAEQTRDFFKDKDVD</sequence>
<dbReference type="EMBL" id="ML991802">
    <property type="protein sequence ID" value="KAF2233997.1"/>
    <property type="molecule type" value="Genomic_DNA"/>
</dbReference>
<evidence type="ECO:0000256" key="6">
    <source>
        <dbReference type="ARBA" id="ARBA00022723"/>
    </source>
</evidence>
<dbReference type="Gene3D" id="1.50.10.20">
    <property type="match status" value="1"/>
</dbReference>
<evidence type="ECO:0000259" key="10">
    <source>
        <dbReference type="Pfam" id="PF00432"/>
    </source>
</evidence>
<evidence type="ECO:0000256" key="9">
    <source>
        <dbReference type="RuleBase" id="RU365056"/>
    </source>
</evidence>
<keyword evidence="8 9" id="KW-0862">Zinc</keyword>
<evidence type="ECO:0000256" key="8">
    <source>
        <dbReference type="ARBA" id="ARBA00022833"/>
    </source>
</evidence>
<dbReference type="GO" id="GO:0005965">
    <property type="term" value="C:protein farnesyltransferase complex"/>
    <property type="evidence" value="ECO:0007669"/>
    <property type="project" value="UniProtKB-UniRule"/>
</dbReference>
<evidence type="ECO:0000256" key="2">
    <source>
        <dbReference type="ARBA" id="ARBA00012702"/>
    </source>
</evidence>
<dbReference type="InterPro" id="IPR045089">
    <property type="entry name" value="PGGT1B-like"/>
</dbReference>
<evidence type="ECO:0000256" key="4">
    <source>
        <dbReference type="ARBA" id="ARBA00022602"/>
    </source>
</evidence>
<evidence type="ECO:0000256" key="1">
    <source>
        <dbReference type="ARBA" id="ARBA00010497"/>
    </source>
</evidence>
<comment type="subunit">
    <text evidence="9">Heterodimer of an alpha and a beta subunit.</text>
</comment>
<evidence type="ECO:0000256" key="7">
    <source>
        <dbReference type="ARBA" id="ARBA00022737"/>
    </source>
</evidence>
<evidence type="ECO:0000313" key="11">
    <source>
        <dbReference type="EMBL" id="KAF2233997.1"/>
    </source>
</evidence>
<comment type="catalytic activity">
    <reaction evidence="9">
        <text>L-cysteinyl-[protein] + (2E,6E)-farnesyl diphosphate = S-(2E,6E)-farnesyl-L-cysteinyl-[protein] + diphosphate</text>
        <dbReference type="Rhea" id="RHEA:13345"/>
        <dbReference type="Rhea" id="RHEA-COMP:10131"/>
        <dbReference type="Rhea" id="RHEA-COMP:11535"/>
        <dbReference type="ChEBI" id="CHEBI:29950"/>
        <dbReference type="ChEBI" id="CHEBI:33019"/>
        <dbReference type="ChEBI" id="CHEBI:86019"/>
        <dbReference type="ChEBI" id="CHEBI:175763"/>
    </reaction>
</comment>
<dbReference type="Pfam" id="PF00432">
    <property type="entry name" value="Prenyltrans"/>
    <property type="match status" value="1"/>
</dbReference>
<dbReference type="FunFam" id="1.50.10.20:FF:000014">
    <property type="entry name" value="Protein farnesyltransferase subunit beta"/>
    <property type="match status" value="1"/>
</dbReference>
<evidence type="ECO:0000256" key="3">
    <source>
        <dbReference type="ARBA" id="ARBA00015798"/>
    </source>
</evidence>
<keyword evidence="4 9" id="KW-0637">Prenyltransferase</keyword>
<gene>
    <name evidence="11" type="ORF">EV356DRAFT_502941</name>
</gene>
<keyword evidence="12" id="KW-1185">Reference proteome</keyword>
<dbReference type="GO" id="GO:0008270">
    <property type="term" value="F:zinc ion binding"/>
    <property type="evidence" value="ECO:0007669"/>
    <property type="project" value="UniProtKB-UniRule"/>
</dbReference>
<proteinExistence type="inferred from homology"/>
<dbReference type="SUPFAM" id="SSF48239">
    <property type="entry name" value="Terpenoid cyclases/Protein prenyltransferases"/>
    <property type="match status" value="1"/>
</dbReference>
<comment type="similarity">
    <text evidence="1 9">Belongs to the protein prenyltransferase subunit beta family.</text>
</comment>
<dbReference type="PANTHER" id="PTHR11774">
    <property type="entry name" value="GERANYLGERANYL TRANSFERASE TYPE BETA SUBUNIT"/>
    <property type="match status" value="1"/>
</dbReference>
<dbReference type="InterPro" id="IPR001330">
    <property type="entry name" value="Prenyltrans"/>
</dbReference>
<keyword evidence="6 9" id="KW-0479">Metal-binding</keyword>
<evidence type="ECO:0000256" key="5">
    <source>
        <dbReference type="ARBA" id="ARBA00022679"/>
    </source>
</evidence>
<evidence type="ECO:0000313" key="12">
    <source>
        <dbReference type="Proteomes" id="UP000800092"/>
    </source>
</evidence>
<protein>
    <recommendedName>
        <fullName evidence="3 9">Protein farnesyltransferase subunit beta</fullName>
        <shortName evidence="9">FTase-beta</shortName>
        <ecNumber evidence="2 9">2.5.1.58</ecNumber>
    </recommendedName>
</protein>
<comment type="function">
    <text evidence="9">Catalyzes the transfer of a farnesyl moiety from farnesyl diphosphate to a cysteine at the fourth position from the C-terminus of several proteins. The beta subunit is responsible for peptide-binding.</text>
</comment>
<dbReference type="GO" id="GO:0097354">
    <property type="term" value="P:prenylation"/>
    <property type="evidence" value="ECO:0007669"/>
    <property type="project" value="UniProtKB-UniRule"/>
</dbReference>
<accession>A0A6A6H7R8</accession>
<name>A0A6A6H7R8_VIRVR</name>
<organism evidence="11 12">
    <name type="scientific">Viridothelium virens</name>
    <name type="common">Speckled blister lichen</name>
    <name type="synonym">Trypethelium virens</name>
    <dbReference type="NCBI Taxonomy" id="1048519"/>
    <lineage>
        <taxon>Eukaryota</taxon>
        <taxon>Fungi</taxon>
        <taxon>Dikarya</taxon>
        <taxon>Ascomycota</taxon>
        <taxon>Pezizomycotina</taxon>
        <taxon>Dothideomycetes</taxon>
        <taxon>Dothideomycetes incertae sedis</taxon>
        <taxon>Trypetheliales</taxon>
        <taxon>Trypetheliaceae</taxon>
        <taxon>Viridothelium</taxon>
    </lineage>
</organism>
<dbReference type="GO" id="GO:0004660">
    <property type="term" value="F:protein farnesyltransferase activity"/>
    <property type="evidence" value="ECO:0007669"/>
    <property type="project" value="UniProtKB-UniRule"/>
</dbReference>
<dbReference type="InterPro" id="IPR026872">
    <property type="entry name" value="FTB"/>
</dbReference>
<keyword evidence="5 9" id="KW-0808">Transferase</keyword>
<comment type="cofactor">
    <cofactor evidence="9">
        <name>Zn(2+)</name>
        <dbReference type="ChEBI" id="CHEBI:29105"/>
    </cofactor>
    <text evidence="9">Binds 1 zinc ion per subunit.</text>
</comment>
<reference evidence="11" key="1">
    <citation type="journal article" date="2020" name="Stud. Mycol.">
        <title>101 Dothideomycetes genomes: a test case for predicting lifestyles and emergence of pathogens.</title>
        <authorList>
            <person name="Haridas S."/>
            <person name="Albert R."/>
            <person name="Binder M."/>
            <person name="Bloem J."/>
            <person name="Labutti K."/>
            <person name="Salamov A."/>
            <person name="Andreopoulos B."/>
            <person name="Baker S."/>
            <person name="Barry K."/>
            <person name="Bills G."/>
            <person name="Bluhm B."/>
            <person name="Cannon C."/>
            <person name="Castanera R."/>
            <person name="Culley D."/>
            <person name="Daum C."/>
            <person name="Ezra D."/>
            <person name="Gonzalez J."/>
            <person name="Henrissat B."/>
            <person name="Kuo A."/>
            <person name="Liang C."/>
            <person name="Lipzen A."/>
            <person name="Lutzoni F."/>
            <person name="Magnuson J."/>
            <person name="Mondo S."/>
            <person name="Nolan M."/>
            <person name="Ohm R."/>
            <person name="Pangilinan J."/>
            <person name="Park H.-J."/>
            <person name="Ramirez L."/>
            <person name="Alfaro M."/>
            <person name="Sun H."/>
            <person name="Tritt A."/>
            <person name="Yoshinaga Y."/>
            <person name="Zwiers L.-H."/>
            <person name="Turgeon B."/>
            <person name="Goodwin S."/>
            <person name="Spatafora J."/>
            <person name="Crous P."/>
            <person name="Grigoriev I."/>
        </authorList>
    </citation>
    <scope>NUCLEOTIDE SEQUENCE</scope>
    <source>
        <strain evidence="11">Tuck. ex Michener</strain>
    </source>
</reference>
<dbReference type="CDD" id="cd02893">
    <property type="entry name" value="FTase"/>
    <property type="match status" value="1"/>
</dbReference>
<dbReference type="InterPro" id="IPR008930">
    <property type="entry name" value="Terpenoid_cyclase/PrenylTrfase"/>
</dbReference>
<dbReference type="OrthoDB" id="10261146at2759"/>
<dbReference type="Proteomes" id="UP000800092">
    <property type="component" value="Unassembled WGS sequence"/>
</dbReference>
<keyword evidence="7" id="KW-0677">Repeat</keyword>